<feature type="signal peptide" evidence="1">
    <location>
        <begin position="1"/>
        <end position="16"/>
    </location>
</feature>
<accession>A0A3S5A5W4</accession>
<evidence type="ECO:0000313" key="2">
    <source>
        <dbReference type="EMBL" id="VEL20715.1"/>
    </source>
</evidence>
<gene>
    <name evidence="2" type="ORF">PXEA_LOCUS14155</name>
</gene>
<feature type="chain" id="PRO_5018766846" description="Secreted protein" evidence="1">
    <location>
        <begin position="17"/>
        <end position="176"/>
    </location>
</feature>
<comment type="caution">
    <text evidence="2">The sequence shown here is derived from an EMBL/GenBank/DDBJ whole genome shotgun (WGS) entry which is preliminary data.</text>
</comment>
<keyword evidence="1" id="KW-0732">Signal</keyword>
<dbReference type="AlphaFoldDB" id="A0A3S5A5W4"/>
<proteinExistence type="predicted"/>
<evidence type="ECO:0000256" key="1">
    <source>
        <dbReference type="SAM" id="SignalP"/>
    </source>
</evidence>
<evidence type="ECO:0000313" key="3">
    <source>
        <dbReference type="Proteomes" id="UP000784294"/>
    </source>
</evidence>
<keyword evidence="3" id="KW-1185">Reference proteome</keyword>
<dbReference type="Proteomes" id="UP000784294">
    <property type="component" value="Unassembled WGS sequence"/>
</dbReference>
<organism evidence="2 3">
    <name type="scientific">Protopolystoma xenopodis</name>
    <dbReference type="NCBI Taxonomy" id="117903"/>
    <lineage>
        <taxon>Eukaryota</taxon>
        <taxon>Metazoa</taxon>
        <taxon>Spiralia</taxon>
        <taxon>Lophotrochozoa</taxon>
        <taxon>Platyhelminthes</taxon>
        <taxon>Monogenea</taxon>
        <taxon>Polyopisthocotylea</taxon>
        <taxon>Polystomatidea</taxon>
        <taxon>Polystomatidae</taxon>
        <taxon>Protopolystoma</taxon>
    </lineage>
</organism>
<protein>
    <recommendedName>
        <fullName evidence="4">Secreted protein</fullName>
    </recommendedName>
</protein>
<sequence>MLALFSTLLISQAVTCLPIGTFGEANFHASLNTIYPFKPRYRSAKTSSFGAKQTHSFGTLSGLLRPFPPLKSRPLACSKRVPGDPSQARRGSVTPPLQHILHSRWTGSSTADDYHLFCICSTGAQSGSRATIIGQYKKQRLLEIFLLSATMLVTWFNATSSGHHSSLREWFQLQTD</sequence>
<dbReference type="EMBL" id="CAAALY010047699">
    <property type="protein sequence ID" value="VEL20715.1"/>
    <property type="molecule type" value="Genomic_DNA"/>
</dbReference>
<reference evidence="2" key="1">
    <citation type="submission" date="2018-11" db="EMBL/GenBank/DDBJ databases">
        <authorList>
            <consortium name="Pathogen Informatics"/>
        </authorList>
    </citation>
    <scope>NUCLEOTIDE SEQUENCE</scope>
</reference>
<name>A0A3S5A5W4_9PLAT</name>
<evidence type="ECO:0008006" key="4">
    <source>
        <dbReference type="Google" id="ProtNLM"/>
    </source>
</evidence>